<dbReference type="EMBL" id="MFKP01000041">
    <property type="protein sequence ID" value="OGG43419.1"/>
    <property type="molecule type" value="Genomic_DNA"/>
</dbReference>
<evidence type="ECO:0000256" key="1">
    <source>
        <dbReference type="ARBA" id="ARBA00022649"/>
    </source>
</evidence>
<feature type="non-terminal residue" evidence="2">
    <location>
        <position position="1"/>
    </location>
</feature>
<proteinExistence type="predicted"/>
<comment type="caution">
    <text evidence="2">The sequence shown here is derived from an EMBL/GenBank/DDBJ whole genome shotgun (WGS) entry which is preliminary data.</text>
</comment>
<dbReference type="InterPro" id="IPR035093">
    <property type="entry name" value="RelE/ParE_toxin_dom_sf"/>
</dbReference>
<dbReference type="Pfam" id="PF05016">
    <property type="entry name" value="ParE_toxin"/>
    <property type="match status" value="1"/>
</dbReference>
<evidence type="ECO:0000313" key="3">
    <source>
        <dbReference type="Proteomes" id="UP000178249"/>
    </source>
</evidence>
<gene>
    <name evidence="2" type="ORF">A2841_02375</name>
</gene>
<dbReference type="SUPFAM" id="SSF143011">
    <property type="entry name" value="RelE-like"/>
    <property type="match status" value="1"/>
</dbReference>
<keyword evidence="1" id="KW-1277">Toxin-antitoxin system</keyword>
<accession>A0A1F6C2K5</accession>
<dbReference type="InterPro" id="IPR007712">
    <property type="entry name" value="RelE/ParE_toxin"/>
</dbReference>
<reference evidence="2 3" key="1">
    <citation type="journal article" date="2016" name="Nat. Commun.">
        <title>Thousands of microbial genomes shed light on interconnected biogeochemical processes in an aquifer system.</title>
        <authorList>
            <person name="Anantharaman K."/>
            <person name="Brown C.T."/>
            <person name="Hug L.A."/>
            <person name="Sharon I."/>
            <person name="Castelle C.J."/>
            <person name="Probst A.J."/>
            <person name="Thomas B.C."/>
            <person name="Singh A."/>
            <person name="Wilkins M.J."/>
            <person name="Karaoz U."/>
            <person name="Brodie E.L."/>
            <person name="Williams K.H."/>
            <person name="Hubbard S.S."/>
            <person name="Banfield J.F."/>
        </authorList>
    </citation>
    <scope>NUCLEOTIDE SEQUENCE [LARGE SCALE GENOMIC DNA]</scope>
</reference>
<organism evidence="2 3">
    <name type="scientific">Candidatus Kaiserbacteria bacterium RIFCSPHIGHO2_01_FULL_48_10</name>
    <dbReference type="NCBI Taxonomy" id="1798476"/>
    <lineage>
        <taxon>Bacteria</taxon>
        <taxon>Candidatus Kaiseribacteriota</taxon>
    </lineage>
</organism>
<name>A0A1F6C2K5_9BACT</name>
<dbReference type="Gene3D" id="3.30.2310.20">
    <property type="entry name" value="RelE-like"/>
    <property type="match status" value="1"/>
</dbReference>
<dbReference type="AlphaFoldDB" id="A0A1F6C2K5"/>
<protein>
    <recommendedName>
        <fullName evidence="4">Addiction module toxin RelE</fullName>
    </recommendedName>
</protein>
<sequence>KLDPAVRLSILEAIEDKLMRAPEAFGKPLRYSLRLIRALRLDDWRILYQVSDVTVFIVTVRHRRKGYEK</sequence>
<dbReference type="Proteomes" id="UP000178249">
    <property type="component" value="Unassembled WGS sequence"/>
</dbReference>
<evidence type="ECO:0000313" key="2">
    <source>
        <dbReference type="EMBL" id="OGG43419.1"/>
    </source>
</evidence>
<evidence type="ECO:0008006" key="4">
    <source>
        <dbReference type="Google" id="ProtNLM"/>
    </source>
</evidence>